<keyword evidence="2" id="KW-1185">Reference proteome</keyword>
<dbReference type="EMBL" id="JAHDYR010000062">
    <property type="protein sequence ID" value="KAG9390695.1"/>
    <property type="molecule type" value="Genomic_DNA"/>
</dbReference>
<dbReference type="Proteomes" id="UP000717585">
    <property type="component" value="Unassembled WGS sequence"/>
</dbReference>
<evidence type="ECO:0000313" key="2">
    <source>
        <dbReference type="Proteomes" id="UP000717585"/>
    </source>
</evidence>
<dbReference type="AlphaFoldDB" id="A0A8J6ARV5"/>
<organism evidence="1 2">
    <name type="scientific">Carpediemonas membranifera</name>
    <dbReference type="NCBI Taxonomy" id="201153"/>
    <lineage>
        <taxon>Eukaryota</taxon>
        <taxon>Metamonada</taxon>
        <taxon>Carpediemonas-like organisms</taxon>
        <taxon>Carpediemonas</taxon>
    </lineage>
</organism>
<comment type="caution">
    <text evidence="1">The sequence shown here is derived from an EMBL/GenBank/DDBJ whole genome shotgun (WGS) entry which is preliminary data.</text>
</comment>
<reference evidence="1" key="1">
    <citation type="submission" date="2021-05" db="EMBL/GenBank/DDBJ databases">
        <title>A free-living protist that lacks canonical eukaryotic 1 DNA replication and segregation systems.</title>
        <authorList>
            <person name="Salas-Leiva D.E."/>
            <person name="Tromer E.C."/>
            <person name="Curtis B.A."/>
            <person name="Jerlstrom-Hultqvist J."/>
            <person name="Kolisko M."/>
            <person name="Yi Z."/>
            <person name="Salas-Leiva J.S."/>
            <person name="Gallot-Lavallee L."/>
            <person name="Kops G.J.P.L."/>
            <person name="Archibald J.M."/>
            <person name="Simpson A.G.B."/>
            <person name="Roger A.J."/>
        </authorList>
    </citation>
    <scope>NUCLEOTIDE SEQUENCE</scope>
    <source>
        <strain evidence="1">BICM</strain>
    </source>
</reference>
<evidence type="ECO:0000313" key="1">
    <source>
        <dbReference type="EMBL" id="KAG9390695.1"/>
    </source>
</evidence>
<name>A0A8J6ARV5_9EUKA</name>
<sequence>MRSAMSTLNNITVPKYIFGHQACHRTCKQHQTRLIPAHLVNKHIITFQYLLMMRQMASDSGLLLR</sequence>
<accession>A0A8J6ARV5</accession>
<protein>
    <submittedName>
        <fullName evidence="1">Uncharacterized protein</fullName>
    </submittedName>
</protein>
<gene>
    <name evidence="1" type="ORF">J8273_6933</name>
</gene>
<proteinExistence type="predicted"/>